<evidence type="ECO:0000313" key="10">
    <source>
        <dbReference type="EMBL" id="GAA3950047.1"/>
    </source>
</evidence>
<proteinExistence type="predicted"/>
<keyword evidence="7" id="KW-0472">Membrane</keyword>
<dbReference type="InterPro" id="IPR051263">
    <property type="entry name" value="C-type_cytochrome_biogenesis"/>
</dbReference>
<reference evidence="11" key="1">
    <citation type="journal article" date="2019" name="Int. J. Syst. Evol. Microbiol.">
        <title>The Global Catalogue of Microorganisms (GCM) 10K type strain sequencing project: providing services to taxonomists for standard genome sequencing and annotation.</title>
        <authorList>
            <consortium name="The Broad Institute Genomics Platform"/>
            <consortium name="The Broad Institute Genome Sequencing Center for Infectious Disease"/>
            <person name="Wu L."/>
            <person name="Ma J."/>
        </authorList>
    </citation>
    <scope>NUCLEOTIDE SEQUENCE [LARGE SCALE GENOMIC DNA]</scope>
    <source>
        <strain evidence="11">JCM 17555</strain>
    </source>
</reference>
<keyword evidence="7" id="KW-1133">Transmembrane helix</keyword>
<dbReference type="InterPro" id="IPR056413">
    <property type="entry name" value="TPR_CcmH_CycH"/>
</dbReference>
<dbReference type="InterPro" id="IPR019734">
    <property type="entry name" value="TPR_rpt"/>
</dbReference>
<feature type="compositionally biased region" description="Low complexity" evidence="6">
    <location>
        <begin position="298"/>
        <end position="311"/>
    </location>
</feature>
<dbReference type="PANTHER" id="PTHR47870:SF4">
    <property type="entry name" value="CYTOCHROME C-TYPE BIOGENESIS PROTEIN CYCH"/>
    <property type="match status" value="1"/>
</dbReference>
<dbReference type="Pfam" id="PF23892">
    <property type="entry name" value="Ig_CycH"/>
    <property type="match status" value="1"/>
</dbReference>
<evidence type="ECO:0000256" key="3">
    <source>
        <dbReference type="ARBA" id="ARBA00022748"/>
    </source>
</evidence>
<evidence type="ECO:0000256" key="2">
    <source>
        <dbReference type="ARBA" id="ARBA00022737"/>
    </source>
</evidence>
<keyword evidence="7" id="KW-0812">Transmembrane</keyword>
<evidence type="ECO:0000256" key="7">
    <source>
        <dbReference type="SAM" id="Phobius"/>
    </source>
</evidence>
<dbReference type="PROSITE" id="PS50005">
    <property type="entry name" value="TPR"/>
    <property type="match status" value="1"/>
</dbReference>
<evidence type="ECO:0000313" key="11">
    <source>
        <dbReference type="Proteomes" id="UP001501337"/>
    </source>
</evidence>
<gene>
    <name evidence="10" type="primary">ccmI</name>
    <name evidence="10" type="ORF">GCM10022278_06430</name>
</gene>
<dbReference type="InterPro" id="IPR017560">
    <property type="entry name" value="Cyt_c_biogenesis_CcmI"/>
</dbReference>
<dbReference type="InterPro" id="IPR011990">
    <property type="entry name" value="TPR-like_helical_dom_sf"/>
</dbReference>
<evidence type="ECO:0000259" key="8">
    <source>
        <dbReference type="Pfam" id="PF23892"/>
    </source>
</evidence>
<feature type="repeat" description="TPR" evidence="5">
    <location>
        <begin position="242"/>
        <end position="275"/>
    </location>
</feature>
<accession>A0ABP7NPU1</accession>
<comment type="subcellular location">
    <subcellularLocation>
        <location evidence="1">Cell envelope</location>
    </subcellularLocation>
</comment>
<dbReference type="NCBIfam" id="TIGR03142">
    <property type="entry name" value="cytochro_ccmI"/>
    <property type="match status" value="1"/>
</dbReference>
<dbReference type="RefSeq" id="WP_344803207.1">
    <property type="nucleotide sequence ID" value="NZ_BAABBO010000001.1"/>
</dbReference>
<feature type="domain" description="Cytochrome c-type biogenesis protein H TPR" evidence="9">
    <location>
        <begin position="146"/>
        <end position="274"/>
    </location>
</feature>
<evidence type="ECO:0000256" key="6">
    <source>
        <dbReference type="SAM" id="MobiDB-lite"/>
    </source>
</evidence>
<keyword evidence="4 5" id="KW-0802">TPR repeat</keyword>
<dbReference type="InterPro" id="IPR056412">
    <property type="entry name" value="Ig_CycH"/>
</dbReference>
<comment type="caution">
    <text evidence="10">The sequence shown here is derived from an EMBL/GenBank/DDBJ whole genome shotgun (WGS) entry which is preliminary data.</text>
</comment>
<protein>
    <submittedName>
        <fullName evidence="10">C-type cytochrome biogenesis protein CcmI</fullName>
    </submittedName>
</protein>
<organism evidence="10 11">
    <name type="scientific">Allohahella marinimesophila</name>
    <dbReference type="NCBI Taxonomy" id="1054972"/>
    <lineage>
        <taxon>Bacteria</taxon>
        <taxon>Pseudomonadati</taxon>
        <taxon>Pseudomonadota</taxon>
        <taxon>Gammaproteobacteria</taxon>
        <taxon>Oceanospirillales</taxon>
        <taxon>Hahellaceae</taxon>
        <taxon>Allohahella</taxon>
    </lineage>
</organism>
<name>A0ABP7NPU1_9GAMM</name>
<dbReference type="Pfam" id="PF23914">
    <property type="entry name" value="TPR_CcmH_CycH"/>
    <property type="match status" value="1"/>
</dbReference>
<dbReference type="Gene3D" id="1.25.40.10">
    <property type="entry name" value="Tetratricopeptide repeat domain"/>
    <property type="match status" value="1"/>
</dbReference>
<sequence>MFSLWLLFFLIAAGTVAALLMPVLGARSIRQRQPELLPDEAQSNLALYTDRKKELELDLASGTIDADQHSLLLKELDSSLLQDDAGDAGPSRIAPRRWAAPALAILTVMIPLVALLVYLQLGSVGGLRQAQWLQDTRTAISAQPGDVEAAVATLERRLAEDPDNPEGWLLLGRTLTAMQQYSEAAESYTQLVRALQRTENNSSRLGSAWGLRAEALFFRDNRLTPDVQRAVEQALANDPEELNALSLLGIASFQAGQYERAAGFWERILALDPEGKDAAVLRDGIARARQLASGGEVAANTAEPASSAEAAGPDQLQSEQAAAGPAVVVKTRLSEAMAEQLKGTDLGELTLFVLAKAPEGKGPPMPLAVVKTTGADLPAAVTLSDSNAMTEAAKLSMFPQVDVIARLSRSGSPIAQAGDIEGRLSGHTLTPGAQTVELLIDTVIATP</sequence>
<evidence type="ECO:0000256" key="1">
    <source>
        <dbReference type="ARBA" id="ARBA00004196"/>
    </source>
</evidence>
<feature type="transmembrane region" description="Helical" evidence="7">
    <location>
        <begin position="98"/>
        <end position="119"/>
    </location>
</feature>
<dbReference type="SMART" id="SM00028">
    <property type="entry name" value="TPR"/>
    <property type="match status" value="2"/>
</dbReference>
<dbReference type="SUPFAM" id="SSF48452">
    <property type="entry name" value="TPR-like"/>
    <property type="match status" value="1"/>
</dbReference>
<dbReference type="EMBL" id="BAABBO010000001">
    <property type="protein sequence ID" value="GAA3950047.1"/>
    <property type="molecule type" value="Genomic_DNA"/>
</dbReference>
<evidence type="ECO:0000259" key="9">
    <source>
        <dbReference type="Pfam" id="PF23914"/>
    </source>
</evidence>
<dbReference type="PANTHER" id="PTHR47870">
    <property type="entry name" value="CYTOCHROME C-TYPE BIOGENESIS PROTEIN CCMH"/>
    <property type="match status" value="1"/>
</dbReference>
<keyword evidence="3" id="KW-0201">Cytochrome c-type biogenesis</keyword>
<dbReference type="Proteomes" id="UP001501337">
    <property type="component" value="Unassembled WGS sequence"/>
</dbReference>
<feature type="region of interest" description="Disordered" evidence="6">
    <location>
        <begin position="296"/>
        <end position="323"/>
    </location>
</feature>
<keyword evidence="11" id="KW-1185">Reference proteome</keyword>
<keyword evidence="2" id="KW-0677">Repeat</keyword>
<feature type="domain" description="Cytochrome c-type biogenesis protein H Ig-like" evidence="8">
    <location>
        <begin position="329"/>
        <end position="441"/>
    </location>
</feature>
<evidence type="ECO:0000256" key="4">
    <source>
        <dbReference type="ARBA" id="ARBA00022803"/>
    </source>
</evidence>
<evidence type="ECO:0000256" key="5">
    <source>
        <dbReference type="PROSITE-ProRule" id="PRU00339"/>
    </source>
</evidence>